<dbReference type="EMBL" id="JAMZFW010000005">
    <property type="protein sequence ID" value="MCP1101870.1"/>
    <property type="molecule type" value="Genomic_DNA"/>
</dbReference>
<accession>A0ABT1E7R6</accession>
<feature type="domain" description="Probable transposase IS891/IS1136/IS1341" evidence="1">
    <location>
        <begin position="1"/>
        <end position="41"/>
    </location>
</feature>
<gene>
    <name evidence="2" type="ORF">NK125_05500</name>
</gene>
<proteinExistence type="predicted"/>
<dbReference type="Pfam" id="PF01385">
    <property type="entry name" value="OrfB_IS605"/>
    <property type="match status" value="1"/>
</dbReference>
<reference evidence="2 3" key="1">
    <citation type="journal article" date="2022" name="Genome Biol. Evol.">
        <title>Host diet, physiology and behaviors set the stage for Lachnospiraceae cladogenesis.</title>
        <authorList>
            <person name="Vera-Ponce De Leon A."/>
            <person name="Schneider M."/>
            <person name="Jahnes B.C."/>
            <person name="Sadowski V."/>
            <person name="Camuy-Velez L.A."/>
            <person name="Duan J."/>
            <person name="Sabree Z.L."/>
        </authorList>
    </citation>
    <scope>NUCLEOTIDE SEQUENCE [LARGE SCALE GENOMIC DNA]</scope>
    <source>
        <strain evidence="2 3">PAL113</strain>
    </source>
</reference>
<evidence type="ECO:0000259" key="1">
    <source>
        <dbReference type="Pfam" id="PF01385"/>
    </source>
</evidence>
<comment type="caution">
    <text evidence="2">The sequence shown here is derived from an EMBL/GenBank/DDBJ whole genome shotgun (WGS) entry which is preliminary data.</text>
</comment>
<sequence>MNNLVTAVTSKGKSFIIDGRKLKSLNQWFNKCTARLQCIKDK</sequence>
<organism evidence="2 3">
    <name type="scientific">Aequitasia blattaphilus</name>
    <dbReference type="NCBI Taxonomy" id="2949332"/>
    <lineage>
        <taxon>Bacteria</taxon>
        <taxon>Bacillati</taxon>
        <taxon>Bacillota</taxon>
        <taxon>Clostridia</taxon>
        <taxon>Lachnospirales</taxon>
        <taxon>Lachnospiraceae</taxon>
        <taxon>Aequitasia</taxon>
    </lineage>
</organism>
<evidence type="ECO:0000313" key="3">
    <source>
        <dbReference type="Proteomes" id="UP001523566"/>
    </source>
</evidence>
<name>A0ABT1E7R6_9FIRM</name>
<dbReference type="InterPro" id="IPR001959">
    <property type="entry name" value="Transposase"/>
</dbReference>
<dbReference type="Proteomes" id="UP001523566">
    <property type="component" value="Unassembled WGS sequence"/>
</dbReference>
<keyword evidence="3" id="KW-1185">Reference proteome</keyword>
<protein>
    <submittedName>
        <fullName evidence="2">Transposase</fullName>
    </submittedName>
</protein>
<evidence type="ECO:0000313" key="2">
    <source>
        <dbReference type="EMBL" id="MCP1101870.1"/>
    </source>
</evidence>